<reference evidence="6" key="2">
    <citation type="submission" date="2015-06" db="EMBL/GenBank/DDBJ databases">
        <authorList>
            <person name="Hoefler B.C."/>
            <person name="Straight P.D."/>
        </authorList>
    </citation>
    <scope>NUCLEOTIDE SEQUENCE [LARGE SCALE GENOMIC DNA]</scope>
    <source>
        <strain evidence="6">73/13</strain>
    </source>
</reference>
<evidence type="ECO:0000256" key="3">
    <source>
        <dbReference type="ARBA" id="ARBA00023125"/>
    </source>
</evidence>
<dbReference type="GO" id="GO:0007059">
    <property type="term" value="P:chromosome segregation"/>
    <property type="evidence" value="ECO:0007669"/>
    <property type="project" value="UniProtKB-KW"/>
</dbReference>
<keyword evidence="3" id="KW-0238">DNA-binding</keyword>
<dbReference type="FunFam" id="3.90.1530.30:FF:000001">
    <property type="entry name" value="Chromosome partitioning protein ParB"/>
    <property type="match status" value="1"/>
</dbReference>
<reference evidence="5" key="3">
    <citation type="submission" date="2019-07" db="EMBL/GenBank/DDBJ databases">
        <authorList>
            <person name="Miller W.G."/>
        </authorList>
    </citation>
    <scope>NUCLEOTIDE SEQUENCE</scope>
    <source>
        <strain evidence="5">52/13</strain>
    </source>
</reference>
<protein>
    <submittedName>
        <fullName evidence="6">Chromosome partitioning protein ParB</fullName>
    </submittedName>
    <submittedName>
        <fullName evidence="5">ParB/RepB/Spo0J family partition protein</fullName>
    </submittedName>
</protein>
<gene>
    <name evidence="6" type="ORF">AA994_03825</name>
    <name evidence="5" type="ORF">CVU5213_06405</name>
</gene>
<evidence type="ECO:0000259" key="4">
    <source>
        <dbReference type="SMART" id="SM00470"/>
    </source>
</evidence>
<dbReference type="Gene3D" id="1.10.10.2830">
    <property type="match status" value="1"/>
</dbReference>
<feature type="domain" description="ParB-like N-terminal" evidence="4">
    <location>
        <begin position="32"/>
        <end position="121"/>
    </location>
</feature>
<dbReference type="RefSeq" id="WP_099461420.1">
    <property type="nucleotide sequence ID" value="NZ_LDWY01000045.1"/>
</dbReference>
<dbReference type="Gene3D" id="3.90.1530.30">
    <property type="match status" value="1"/>
</dbReference>
<evidence type="ECO:0000256" key="2">
    <source>
        <dbReference type="ARBA" id="ARBA00022829"/>
    </source>
</evidence>
<dbReference type="EMBL" id="LDWY01000045">
    <property type="protein sequence ID" value="PHY90942.1"/>
    <property type="molecule type" value="Genomic_DNA"/>
</dbReference>
<dbReference type="SMART" id="SM00470">
    <property type="entry name" value="ParB"/>
    <property type="match status" value="1"/>
</dbReference>
<sequence>MGLNKDKGLSKLIGDLDEVYSRELGLDTNQVSEIPLAKIDLNPYQPRKHFDEEALGELANSIKEYGLIQPIIVLKKGERYVLVAGERRLRASQILGLKSILAFVADVKEKRLRELALIENIQRENLNPIELAHSYKSLIEEHQITQENLASIIHKSRTQITNTLRLLNLEQATQKLIAEGKISQGHAKILVGLKKDDEKTMVDSIMGQKLSVRDTEKIVQNLKNKELNNKKFSFEFDEDMQKIKKILNQYGLKCESKGEKLTIYLTNKDKIKKIFEILA</sequence>
<dbReference type="FunFam" id="1.10.10.2830:FF:000001">
    <property type="entry name" value="Chromosome partitioning protein ParB"/>
    <property type="match status" value="1"/>
</dbReference>
<dbReference type="AlphaFoldDB" id="A0A2G4R2Y4"/>
<dbReference type="InterPro" id="IPR036086">
    <property type="entry name" value="ParB/Sulfiredoxin_sf"/>
</dbReference>
<evidence type="ECO:0000313" key="7">
    <source>
        <dbReference type="Proteomes" id="UP000237472"/>
    </source>
</evidence>
<dbReference type="PANTHER" id="PTHR33375">
    <property type="entry name" value="CHROMOSOME-PARTITIONING PROTEIN PARB-RELATED"/>
    <property type="match status" value="1"/>
</dbReference>
<keyword evidence="8" id="KW-1185">Reference proteome</keyword>
<evidence type="ECO:0000313" key="8">
    <source>
        <dbReference type="Proteomes" id="UP000811399"/>
    </source>
</evidence>
<dbReference type="Pfam" id="PF17762">
    <property type="entry name" value="HTH_ParB"/>
    <property type="match status" value="1"/>
</dbReference>
<dbReference type="InterPro" id="IPR050336">
    <property type="entry name" value="Chromosome_partition/occlusion"/>
</dbReference>
<dbReference type="GO" id="GO:0045881">
    <property type="term" value="P:positive regulation of sporulation resulting in formation of a cellular spore"/>
    <property type="evidence" value="ECO:0007669"/>
    <property type="project" value="TreeGrafter"/>
</dbReference>
<evidence type="ECO:0000256" key="1">
    <source>
        <dbReference type="ARBA" id="ARBA00006295"/>
    </source>
</evidence>
<proteinExistence type="inferred from homology"/>
<name>A0A2G4R2Y4_9BACT</name>
<organism evidence="6 7">
    <name type="scientific">Campylobacter vulpis</name>
    <dbReference type="NCBI Taxonomy" id="1655500"/>
    <lineage>
        <taxon>Bacteria</taxon>
        <taxon>Pseudomonadati</taxon>
        <taxon>Campylobacterota</taxon>
        <taxon>Epsilonproteobacteria</taxon>
        <taxon>Campylobacterales</taxon>
        <taxon>Campylobacteraceae</taxon>
        <taxon>Campylobacter</taxon>
    </lineage>
</organism>
<dbReference type="GO" id="GO:0003677">
    <property type="term" value="F:DNA binding"/>
    <property type="evidence" value="ECO:0007669"/>
    <property type="project" value="UniProtKB-KW"/>
</dbReference>
<keyword evidence="2" id="KW-0159">Chromosome partition</keyword>
<dbReference type="CDD" id="cd16393">
    <property type="entry name" value="SPO0J_N"/>
    <property type="match status" value="1"/>
</dbReference>
<dbReference type="InterPro" id="IPR004437">
    <property type="entry name" value="ParB/RepB/Spo0J"/>
</dbReference>
<evidence type="ECO:0000313" key="5">
    <source>
        <dbReference type="EMBL" id="MBS4241352.1"/>
    </source>
</evidence>
<dbReference type="InterPro" id="IPR041468">
    <property type="entry name" value="HTH_ParB/Spo0J"/>
</dbReference>
<dbReference type="EMBL" id="VJYU01000019">
    <property type="protein sequence ID" value="MBS4241352.1"/>
    <property type="molecule type" value="Genomic_DNA"/>
</dbReference>
<dbReference type="OrthoDB" id="9802051at2"/>
<dbReference type="GO" id="GO:0005694">
    <property type="term" value="C:chromosome"/>
    <property type="evidence" value="ECO:0007669"/>
    <property type="project" value="TreeGrafter"/>
</dbReference>
<evidence type="ECO:0000313" key="6">
    <source>
        <dbReference type="EMBL" id="PHY90942.1"/>
    </source>
</evidence>
<dbReference type="Pfam" id="PF02195">
    <property type="entry name" value="ParB_N"/>
    <property type="match status" value="1"/>
</dbReference>
<dbReference type="Proteomes" id="UP000811399">
    <property type="component" value="Unassembled WGS sequence"/>
</dbReference>
<reference evidence="7" key="1">
    <citation type="submission" date="2015-06" db="EMBL/GenBank/DDBJ databases">
        <authorList>
            <person name="Parisi A."/>
            <person name="Chiara M."/>
            <person name="Florio D."/>
            <person name="Miccolupo A."/>
            <person name="Manzari C."/>
            <person name="Mion D."/>
            <person name="Caruso M."/>
            <person name="D'erchia A.M."/>
            <person name="Zanoni R."/>
        </authorList>
    </citation>
    <scope>NUCLEOTIDE SEQUENCE [LARGE SCALE GENOMIC DNA]</scope>
    <source>
        <strain evidence="7">73/13</strain>
    </source>
</reference>
<reference evidence="5 8" key="4">
    <citation type="journal article" date="2021" name="Syst. Appl. Microbiol.">
        <title>nCampylobacter vulpis sp. nov. isolated from wild red foxes.</title>
        <authorList>
            <person name="Parisi A."/>
            <person name="Chiara M."/>
            <person name="Caffara M."/>
            <person name="Mion D."/>
            <person name="Miller W.G."/>
            <person name="Caruso M."/>
            <person name="Manzari C."/>
            <person name="Florio D."/>
            <person name="Capozzi L."/>
            <person name="D'Erchia A.M."/>
            <person name="Manzulli V."/>
            <person name="Zanoni R.G."/>
        </authorList>
    </citation>
    <scope>NUCLEOTIDE SEQUENCE [LARGE SCALE GENOMIC DNA]</scope>
    <source>
        <strain evidence="5 8">52/13</strain>
    </source>
</reference>
<dbReference type="PANTHER" id="PTHR33375:SF1">
    <property type="entry name" value="CHROMOSOME-PARTITIONING PROTEIN PARB-RELATED"/>
    <property type="match status" value="1"/>
</dbReference>
<comment type="caution">
    <text evidence="6">The sequence shown here is derived from an EMBL/GenBank/DDBJ whole genome shotgun (WGS) entry which is preliminary data.</text>
</comment>
<dbReference type="NCBIfam" id="TIGR00180">
    <property type="entry name" value="parB_part"/>
    <property type="match status" value="1"/>
</dbReference>
<dbReference type="SUPFAM" id="SSF110849">
    <property type="entry name" value="ParB/Sulfiredoxin"/>
    <property type="match status" value="1"/>
</dbReference>
<dbReference type="Proteomes" id="UP000237472">
    <property type="component" value="Unassembled WGS sequence"/>
</dbReference>
<comment type="similarity">
    <text evidence="1">Belongs to the ParB family.</text>
</comment>
<dbReference type="InterPro" id="IPR003115">
    <property type="entry name" value="ParB_N"/>
</dbReference>
<accession>A0A2G4R2Y4</accession>